<dbReference type="Proteomes" id="UP000017559">
    <property type="component" value="Unassembled WGS sequence"/>
</dbReference>
<keyword evidence="2" id="KW-0472">Membrane</keyword>
<comment type="caution">
    <text evidence="3">The sequence shown here is derived from an EMBL/GenBank/DDBJ whole genome shotgun (WGS) entry which is preliminary data.</text>
</comment>
<gene>
    <name evidence="3" type="ORF">Moror_10556</name>
</gene>
<feature type="transmembrane region" description="Helical" evidence="2">
    <location>
        <begin position="22"/>
        <end position="48"/>
    </location>
</feature>
<feature type="transmembrane region" description="Helical" evidence="2">
    <location>
        <begin position="239"/>
        <end position="260"/>
    </location>
</feature>
<dbReference type="AlphaFoldDB" id="V2XH52"/>
<feature type="transmembrane region" description="Helical" evidence="2">
    <location>
        <begin position="60"/>
        <end position="93"/>
    </location>
</feature>
<feature type="region of interest" description="Disordered" evidence="1">
    <location>
        <begin position="339"/>
        <end position="368"/>
    </location>
</feature>
<dbReference type="OrthoDB" id="2744793at2759"/>
<keyword evidence="2" id="KW-0812">Transmembrane</keyword>
<dbReference type="KEGG" id="mrr:Moror_10556"/>
<name>V2XH52_MONRO</name>
<keyword evidence="2" id="KW-1133">Transmembrane helix</keyword>
<protein>
    <submittedName>
        <fullName evidence="3">Uncharacterized protein</fullName>
    </submittedName>
</protein>
<keyword evidence="4" id="KW-1185">Reference proteome</keyword>
<evidence type="ECO:0000256" key="1">
    <source>
        <dbReference type="SAM" id="MobiDB-lite"/>
    </source>
</evidence>
<feature type="transmembrane region" description="Helical" evidence="2">
    <location>
        <begin position="113"/>
        <end position="140"/>
    </location>
</feature>
<feature type="transmembrane region" description="Helical" evidence="2">
    <location>
        <begin position="198"/>
        <end position="219"/>
    </location>
</feature>
<sequence>MSAETPVSKQVQADVLDSLGGFLVRAAVGAVCETGFWAIYLILFSFALKIQISRGFRHPANVVMTFVTATLFATSTALWSMNLAVLFIAIRGFFTKYPNLSLYNRFVQLDFDILPFSLPMEALFMSNMIIGDAVVIWRAWILCKNSWLQTLVYIPMVTLLVSFAFFVIDLNCLAASGYGIESSAIPEGSKVCQWGEAIAWGISLLTNVISTTLIATRTWQYRMFLHQGNSQISSQSQRIMVILVESGFAYCLFWLSQLVLFFQFDNDTPGAYVYAFLSTMGDQISGVYPTIIIILVYLQRSISDATTIGKLSNIQDMNTGGGTVTHQLSTLQCATGHADSSFTSSGPDISESDVTAKVKLQEDENDSV</sequence>
<dbReference type="HOGENOM" id="CLU_044614_9_3_1"/>
<reference evidence="3 4" key="1">
    <citation type="journal article" date="2014" name="BMC Genomics">
        <title>Genome and secretome analysis of the hemibiotrophic fungal pathogen, Moniliophthora roreri, which causes frosty pod rot disease of cacao: mechanisms of the biotrophic and necrotrophic phases.</title>
        <authorList>
            <person name="Meinhardt L.W."/>
            <person name="Costa G.G.L."/>
            <person name="Thomazella D.P.T."/>
            <person name="Teixeira P.J.P.L."/>
            <person name="Carazzolle M.F."/>
            <person name="Schuster S.C."/>
            <person name="Carlson J.E."/>
            <person name="Guiltinan M.J."/>
            <person name="Mieczkowski P."/>
            <person name="Farmer A."/>
            <person name="Ramaraj T."/>
            <person name="Crozier J."/>
            <person name="Davis R.E."/>
            <person name="Shao J."/>
            <person name="Melnick R.L."/>
            <person name="Pereira G.A.G."/>
            <person name="Bailey B.A."/>
        </authorList>
    </citation>
    <scope>NUCLEOTIDE SEQUENCE [LARGE SCALE GENOMIC DNA]</scope>
    <source>
        <strain evidence="3 4">MCA 2997</strain>
    </source>
</reference>
<evidence type="ECO:0000313" key="3">
    <source>
        <dbReference type="EMBL" id="ESK91830.1"/>
    </source>
</evidence>
<evidence type="ECO:0000256" key="2">
    <source>
        <dbReference type="SAM" id="Phobius"/>
    </source>
</evidence>
<organism evidence="3 4">
    <name type="scientific">Moniliophthora roreri (strain MCA 2997)</name>
    <name type="common">Cocoa frosty pod rot fungus</name>
    <name type="synonym">Crinipellis roreri</name>
    <dbReference type="NCBI Taxonomy" id="1381753"/>
    <lineage>
        <taxon>Eukaryota</taxon>
        <taxon>Fungi</taxon>
        <taxon>Dikarya</taxon>
        <taxon>Basidiomycota</taxon>
        <taxon>Agaricomycotina</taxon>
        <taxon>Agaricomycetes</taxon>
        <taxon>Agaricomycetidae</taxon>
        <taxon>Agaricales</taxon>
        <taxon>Marasmiineae</taxon>
        <taxon>Marasmiaceae</taxon>
        <taxon>Moniliophthora</taxon>
    </lineage>
</organism>
<proteinExistence type="predicted"/>
<feature type="transmembrane region" description="Helical" evidence="2">
    <location>
        <begin position="272"/>
        <end position="298"/>
    </location>
</feature>
<accession>V2XH52</accession>
<dbReference type="EMBL" id="AWSO01000319">
    <property type="protein sequence ID" value="ESK91830.1"/>
    <property type="molecule type" value="Genomic_DNA"/>
</dbReference>
<feature type="transmembrane region" description="Helical" evidence="2">
    <location>
        <begin position="152"/>
        <end position="178"/>
    </location>
</feature>
<evidence type="ECO:0000313" key="4">
    <source>
        <dbReference type="Proteomes" id="UP000017559"/>
    </source>
</evidence>